<evidence type="ECO:0000313" key="3">
    <source>
        <dbReference type="Proteomes" id="UP000053237"/>
    </source>
</evidence>
<evidence type="ECO:0000313" key="2">
    <source>
        <dbReference type="EMBL" id="CCI46565.1"/>
    </source>
</evidence>
<dbReference type="InterPro" id="IPR027417">
    <property type="entry name" value="P-loop_NTPase"/>
</dbReference>
<proteinExistence type="predicted"/>
<sequence>MRSKEDREKNPEKRKFKYADAKRQQRKRFENERNRKEVIDHLREFDEQVQSSPTDNDGQSTDAFESYDDHGLSKYNEANPLNRLKLMKELRNQHQPRMIQQVITHNIEHQSSGYPKTTQTKKSMRENTSIFSVSEKSLVSKREDTNKNVSIFTFRNEINMSACDVYLLSQRDQLDAHYKKMRVASVNRQAKMLEAYKDFVGSKKRSDRNVIQDLCSQFVGKIICLTLAIVSEAQENEMTEERYVTLRNKHMHLDSVKIETGKHISLDMGCEMIKEDILDAEHMFTSWHIRADDQLFGECSTKSNKPAYPPVEVLFSNVVTGWLESMDERTSQLAERTWPSLCGFKTVAMYTYEVGTISRISTKKIAAQRKMHYLELDNVLEICANSSSMLGKSECTEPSEFYKRWLLPYQAKVTSYRQKNQEIPELLASEVMIAAIRACRENNDHLSGCVLENFPRSIVQLRQLEKAYLADFIPDPATQAHSLASSDIFFDTLQKERTSTPLPPHDYILQSVDAVIRVLGDDSAFTPQSGMQTTSSDEISHVKATDVQGIIKDNRMCNSNGISLSVELFGVHNRLLQINISGMHEAVALEAMHVAIECFTSETFQPRATSEFCNHTYYPPMYMTARKKRRDKASVSDQLYWLNAEKQLQIGEKDIVSFSAEFKQINKKYNDEIVLLLSTIFTGIRMIAEKCQKFEQDIRNILNVQQTLQQKLDQALSRPEKREEINISLHDMYNILEVELGDIVDNSRVKANLWSEKFVLPSFTEDSHLANIREVFLSLVRPLCEKLVERTMKRIHTIETNMYARLPFLRSEKENIAAPRVLENTPLISVIHEIMNLSKGKQDSNMFKLLHSLNDSISTLYHQNEFTDKTIIPDSAEEQECNRSNMISEDNAAWTSVEYTQPTEQTSYDSALNSSEDIDTLLCRTAVWQSEIGNLLYQIYALCHMISSIVQIVDEVFVGEILEFDELIIINTKRQFQDIAGMMKDLSLEYEHSTKQATRHFNWPLSRVEVTRSFSLLSLHLPSICSSNFLSLSQVKLLIQEFRSFGRDDIDVTSFAKIVHECSSMYDFPEKWQESLSVVSLAHSFISGNNLIYWRSFILSILRVQFTNFPSLQVSEDYCKKLIAHFCSQNNRPTFMAFIRSSLSFEDFVKLPIWFDTSERFDKEFEIGKEITSVIFKLIETPMIGMNEPRNPSCTMQSIFWHINATISNPSIRHSHLFAHGNTRHVQNLNRVLPNYCLGIFRGAAIVSTLIQTDTLVDTGSLTQYLPHDEPITRECAADALRVLLEVSNHSALGFDFDYVNECATKLKKFYIQNQDVSYVTIAGEDTVQNSHIASRLSLQDPFRSLAAVSQD</sequence>
<evidence type="ECO:0000256" key="1">
    <source>
        <dbReference type="SAM" id="MobiDB-lite"/>
    </source>
</evidence>
<keyword evidence="3" id="KW-1185">Reference proteome</keyword>
<gene>
    <name evidence="2" type="ORF">BN9_075080</name>
</gene>
<dbReference type="Gene3D" id="3.40.50.300">
    <property type="entry name" value="P-loop containing nucleotide triphosphate hydrolases"/>
    <property type="match status" value="1"/>
</dbReference>
<name>A0A024GIH9_9STRA</name>
<feature type="compositionally biased region" description="Basic and acidic residues" evidence="1">
    <location>
        <begin position="1"/>
        <end position="46"/>
    </location>
</feature>
<dbReference type="STRING" id="65357.A0A024GIH9"/>
<feature type="compositionally biased region" description="Polar residues" evidence="1">
    <location>
        <begin position="48"/>
        <end position="63"/>
    </location>
</feature>
<accession>A0A024GIH9</accession>
<dbReference type="EMBL" id="CAIX01000132">
    <property type="protein sequence ID" value="CCI46565.1"/>
    <property type="molecule type" value="Genomic_DNA"/>
</dbReference>
<feature type="region of interest" description="Disordered" evidence="1">
    <location>
        <begin position="1"/>
        <end position="76"/>
    </location>
</feature>
<protein>
    <submittedName>
        <fullName evidence="2">Uncharacterized protein</fullName>
    </submittedName>
</protein>
<reference evidence="2 3" key="1">
    <citation type="submission" date="2012-05" db="EMBL/GenBank/DDBJ databases">
        <title>Recombination and specialization in a pathogen metapopulation.</title>
        <authorList>
            <person name="Gardiner A."/>
            <person name="Kemen E."/>
            <person name="Schultz-Larsen T."/>
            <person name="MacLean D."/>
            <person name="Van Oosterhout C."/>
            <person name="Jones J.D.G."/>
        </authorList>
    </citation>
    <scope>NUCLEOTIDE SEQUENCE [LARGE SCALE GENOMIC DNA]</scope>
    <source>
        <strain evidence="2 3">Ac Nc2</strain>
    </source>
</reference>
<dbReference type="OrthoDB" id="62528at2759"/>
<comment type="caution">
    <text evidence="2">The sequence shown here is derived from an EMBL/GenBank/DDBJ whole genome shotgun (WGS) entry which is preliminary data.</text>
</comment>
<dbReference type="Proteomes" id="UP000053237">
    <property type="component" value="Unassembled WGS sequence"/>
</dbReference>
<organism evidence="2 3">
    <name type="scientific">Albugo candida</name>
    <dbReference type="NCBI Taxonomy" id="65357"/>
    <lineage>
        <taxon>Eukaryota</taxon>
        <taxon>Sar</taxon>
        <taxon>Stramenopiles</taxon>
        <taxon>Oomycota</taxon>
        <taxon>Peronosporomycetes</taxon>
        <taxon>Albuginales</taxon>
        <taxon>Albuginaceae</taxon>
        <taxon>Albugo</taxon>
    </lineage>
</organism>
<dbReference type="InParanoid" id="A0A024GIH9"/>